<keyword evidence="2" id="KW-1185">Reference proteome</keyword>
<comment type="caution">
    <text evidence="1">The sequence shown here is derived from an EMBL/GenBank/DDBJ whole genome shotgun (WGS) entry which is preliminary data.</text>
</comment>
<sequence>MAKRLRVNSIVDNSSSLQDSSLGEVVILEYHDSGLNEDSDLVEKETKSYAGFGGDGSKVDDVVENQDLVASGDVNDETQGFDRYSTNKFLIKTRERIREEQLQQVYKIRGWEIIDWSSGGLLCDVLSIYMNGQIHLLKYWDMLDTFVCVQDLSDYKSLVDWNQPPIYEKVIDVVFDDLKHKGEEDEEKVNEANSMGTKSTQNFNEKVGDDTRCVGAENEDDVATINYLIEGGA</sequence>
<proteinExistence type="predicted"/>
<reference evidence="1 2" key="1">
    <citation type="submission" date="2024-01" db="EMBL/GenBank/DDBJ databases">
        <authorList>
            <person name="Waweru B."/>
        </authorList>
    </citation>
    <scope>NUCLEOTIDE SEQUENCE [LARGE SCALE GENOMIC DNA]</scope>
</reference>
<dbReference type="AlphaFoldDB" id="A0AAV1QQW5"/>
<dbReference type="EMBL" id="CAWUPB010000071">
    <property type="protein sequence ID" value="CAK7323175.1"/>
    <property type="molecule type" value="Genomic_DNA"/>
</dbReference>
<protein>
    <recommendedName>
        <fullName evidence="3">Ulp1-like peptidase</fullName>
    </recommendedName>
</protein>
<gene>
    <name evidence="1" type="ORF">DCAF_LOCUS791</name>
</gene>
<evidence type="ECO:0000313" key="1">
    <source>
        <dbReference type="EMBL" id="CAK7323175.1"/>
    </source>
</evidence>
<organism evidence="1 2">
    <name type="scientific">Dovyalis caffra</name>
    <dbReference type="NCBI Taxonomy" id="77055"/>
    <lineage>
        <taxon>Eukaryota</taxon>
        <taxon>Viridiplantae</taxon>
        <taxon>Streptophyta</taxon>
        <taxon>Embryophyta</taxon>
        <taxon>Tracheophyta</taxon>
        <taxon>Spermatophyta</taxon>
        <taxon>Magnoliopsida</taxon>
        <taxon>eudicotyledons</taxon>
        <taxon>Gunneridae</taxon>
        <taxon>Pentapetalae</taxon>
        <taxon>rosids</taxon>
        <taxon>fabids</taxon>
        <taxon>Malpighiales</taxon>
        <taxon>Salicaceae</taxon>
        <taxon>Flacourtieae</taxon>
        <taxon>Dovyalis</taxon>
    </lineage>
</organism>
<evidence type="ECO:0008006" key="3">
    <source>
        <dbReference type="Google" id="ProtNLM"/>
    </source>
</evidence>
<evidence type="ECO:0000313" key="2">
    <source>
        <dbReference type="Proteomes" id="UP001314170"/>
    </source>
</evidence>
<name>A0AAV1QQW5_9ROSI</name>
<dbReference type="Proteomes" id="UP001314170">
    <property type="component" value="Unassembled WGS sequence"/>
</dbReference>
<accession>A0AAV1QQW5</accession>